<dbReference type="FunFam" id="2.10.310.10:FF:000001">
    <property type="entry name" value="Serpin family A member 1"/>
    <property type="match status" value="1"/>
</dbReference>
<dbReference type="InterPro" id="IPR023795">
    <property type="entry name" value="Serpin_CS"/>
</dbReference>
<dbReference type="Pfam" id="PF00079">
    <property type="entry name" value="Serpin"/>
    <property type="match status" value="1"/>
</dbReference>
<dbReference type="PANTHER" id="PTHR11461">
    <property type="entry name" value="SERINE PROTEASE INHIBITOR, SERPIN"/>
    <property type="match status" value="1"/>
</dbReference>
<dbReference type="PROSITE" id="PS00284">
    <property type="entry name" value="SERPIN"/>
    <property type="match status" value="1"/>
</dbReference>
<dbReference type="PANTHER" id="PTHR11461:SF363">
    <property type="entry name" value="SERINE (OR CYSTEINE) PROTEINASE INHIBITOR, CLADE A (ALPHA-1 ANTIPROTEINASE, ANTITRYPSIN), MEMBER 1, LIKE PRECURSOR-RELATED"/>
    <property type="match status" value="1"/>
</dbReference>
<dbReference type="InterPro" id="IPR023796">
    <property type="entry name" value="Serpin_dom"/>
</dbReference>
<evidence type="ECO:0000313" key="2">
    <source>
        <dbReference type="Ensembl" id="ENSAMXP00005053139.1"/>
    </source>
</evidence>
<feature type="domain" description="Serpin" evidence="1">
    <location>
        <begin position="1"/>
        <end position="105"/>
    </location>
</feature>
<dbReference type="Gene3D" id="2.10.310.10">
    <property type="entry name" value="Serpins superfamily"/>
    <property type="match status" value="1"/>
</dbReference>
<organism evidence="2 3">
    <name type="scientific">Astyanax mexicanus</name>
    <name type="common">Blind cave fish</name>
    <name type="synonym">Astyanax fasciatus mexicanus</name>
    <dbReference type="NCBI Taxonomy" id="7994"/>
    <lineage>
        <taxon>Eukaryota</taxon>
        <taxon>Metazoa</taxon>
        <taxon>Chordata</taxon>
        <taxon>Craniata</taxon>
        <taxon>Vertebrata</taxon>
        <taxon>Euteleostomi</taxon>
        <taxon>Actinopterygii</taxon>
        <taxon>Neopterygii</taxon>
        <taxon>Teleostei</taxon>
        <taxon>Ostariophysi</taxon>
        <taxon>Characiformes</taxon>
        <taxon>Characoidei</taxon>
        <taxon>Acestrorhamphidae</taxon>
        <taxon>Acestrorhamphinae</taxon>
        <taxon>Astyanax</taxon>
    </lineage>
</organism>
<name>A0A8B9LNS2_ASTMX</name>
<dbReference type="Proteomes" id="UP000694621">
    <property type="component" value="Unplaced"/>
</dbReference>
<sequence>MPKFSISASSCLMETLKEMGIVDAFSETADFSGISEEKKLQASKVIHQAVLKVDEKGTEAAAVTTTRVLIPFSLPNTMNLNRPFLVFIVEDSTNTILFMGKINNPTA</sequence>
<dbReference type="AlphaFoldDB" id="A0A8B9LNS2"/>
<dbReference type="InterPro" id="IPR000215">
    <property type="entry name" value="Serpin_fam"/>
</dbReference>
<dbReference type="GO" id="GO:0004867">
    <property type="term" value="F:serine-type endopeptidase inhibitor activity"/>
    <property type="evidence" value="ECO:0007669"/>
    <property type="project" value="InterPro"/>
</dbReference>
<evidence type="ECO:0000259" key="1">
    <source>
        <dbReference type="Pfam" id="PF00079"/>
    </source>
</evidence>
<dbReference type="Gene3D" id="3.30.497.10">
    <property type="entry name" value="Antithrombin, subunit I, domain 2"/>
    <property type="match status" value="1"/>
</dbReference>
<accession>A0A8B9LNS2</accession>
<dbReference type="GO" id="GO:0005615">
    <property type="term" value="C:extracellular space"/>
    <property type="evidence" value="ECO:0007669"/>
    <property type="project" value="InterPro"/>
</dbReference>
<dbReference type="InterPro" id="IPR036186">
    <property type="entry name" value="Serpin_sf"/>
</dbReference>
<evidence type="ECO:0000313" key="3">
    <source>
        <dbReference type="Proteomes" id="UP000694621"/>
    </source>
</evidence>
<reference evidence="2" key="1">
    <citation type="submission" date="2025-08" db="UniProtKB">
        <authorList>
            <consortium name="Ensembl"/>
        </authorList>
    </citation>
    <scope>IDENTIFICATION</scope>
</reference>
<dbReference type="Ensembl" id="ENSAMXT00005057475.1">
    <property type="protein sequence ID" value="ENSAMXP00005053139.1"/>
    <property type="gene ID" value="ENSAMXG00005023833.1"/>
</dbReference>
<dbReference type="SUPFAM" id="SSF56574">
    <property type="entry name" value="Serpins"/>
    <property type="match status" value="1"/>
</dbReference>
<dbReference type="InterPro" id="IPR042178">
    <property type="entry name" value="Serpin_sf_1"/>
</dbReference>
<protein>
    <recommendedName>
        <fullName evidence="1">Serpin domain-containing protein</fullName>
    </recommendedName>
</protein>
<proteinExistence type="predicted"/>